<organism evidence="4 5">
    <name type="scientific">Flavobacterium tibetense</name>
    <dbReference type="NCBI Taxonomy" id="2233533"/>
    <lineage>
        <taxon>Bacteria</taxon>
        <taxon>Pseudomonadati</taxon>
        <taxon>Bacteroidota</taxon>
        <taxon>Flavobacteriia</taxon>
        <taxon>Flavobacteriales</taxon>
        <taxon>Flavobacteriaceae</taxon>
        <taxon>Flavobacterium</taxon>
    </lineage>
</organism>
<dbReference type="RefSeq" id="WP_113989618.1">
    <property type="nucleotide sequence ID" value="NZ_QLST01000013.1"/>
</dbReference>
<evidence type="ECO:0000313" key="4">
    <source>
        <dbReference type="EMBL" id="RBA27765.1"/>
    </source>
</evidence>
<dbReference type="EMBL" id="QLST01000013">
    <property type="protein sequence ID" value="RBA27765.1"/>
    <property type="molecule type" value="Genomic_DNA"/>
</dbReference>
<evidence type="ECO:0000256" key="2">
    <source>
        <dbReference type="ARBA" id="ARBA00022801"/>
    </source>
</evidence>
<dbReference type="Gene3D" id="3.20.20.370">
    <property type="entry name" value="Glycoside hydrolase/deacetylase"/>
    <property type="match status" value="1"/>
</dbReference>
<dbReference type="GO" id="GO:0005975">
    <property type="term" value="P:carbohydrate metabolic process"/>
    <property type="evidence" value="ECO:0007669"/>
    <property type="project" value="InterPro"/>
</dbReference>
<dbReference type="AlphaFoldDB" id="A0A365NZS5"/>
<dbReference type="OrthoDB" id="9812065at2"/>
<name>A0A365NZS5_9FLAO</name>
<proteinExistence type="predicted"/>
<reference evidence="4 5" key="1">
    <citation type="submission" date="2018-06" db="EMBL/GenBank/DDBJ databases">
        <title>Flavobacterium tibetense sp. nov., isolated from a wetland YonghuCo on Tibetan Plateau.</title>
        <authorList>
            <person name="Xing P."/>
            <person name="Phurbu D."/>
            <person name="Lu H."/>
        </authorList>
    </citation>
    <scope>NUCLEOTIDE SEQUENCE [LARGE SCALE GENOMIC DNA]</scope>
    <source>
        <strain evidence="4 5">YH5</strain>
    </source>
</reference>
<dbReference type="PANTHER" id="PTHR10587">
    <property type="entry name" value="GLYCOSYL TRANSFERASE-RELATED"/>
    <property type="match status" value="1"/>
</dbReference>
<evidence type="ECO:0000313" key="5">
    <source>
        <dbReference type="Proteomes" id="UP000253319"/>
    </source>
</evidence>
<dbReference type="GO" id="GO:0016810">
    <property type="term" value="F:hydrolase activity, acting on carbon-nitrogen (but not peptide) bonds"/>
    <property type="evidence" value="ECO:0007669"/>
    <property type="project" value="InterPro"/>
</dbReference>
<dbReference type="Pfam" id="PF01522">
    <property type="entry name" value="Polysacc_deac_1"/>
    <property type="match status" value="1"/>
</dbReference>
<dbReference type="Proteomes" id="UP000253319">
    <property type="component" value="Unassembled WGS sequence"/>
</dbReference>
<dbReference type="GO" id="GO:0016020">
    <property type="term" value="C:membrane"/>
    <property type="evidence" value="ECO:0007669"/>
    <property type="project" value="TreeGrafter"/>
</dbReference>
<feature type="domain" description="NodB homology" evidence="3">
    <location>
        <begin position="28"/>
        <end position="248"/>
    </location>
</feature>
<accession>A0A365NZS5</accession>
<evidence type="ECO:0000256" key="1">
    <source>
        <dbReference type="ARBA" id="ARBA00022723"/>
    </source>
</evidence>
<gene>
    <name evidence="4" type="ORF">DPN68_10560</name>
</gene>
<dbReference type="InterPro" id="IPR011330">
    <property type="entry name" value="Glyco_hydro/deAcase_b/a-brl"/>
</dbReference>
<protein>
    <submittedName>
        <fullName evidence="4">Polysaccharide deacetylase family protein</fullName>
    </submittedName>
</protein>
<sequence>MEFFWTKTPKTVKKLLRNFIWEVPNSNNTIYLTFDDGPIPEVTEWVLDILKEENIKATFFCIGDNIQKHPTIYQRILNEGHKTGNHTFNHLNGWSTKTKNYIKNFKLCENEIKKFQILNSKFQTVKLSEVEVTNSKVEFEASENLKIRKSDSQLPTPDFQLFRPPYGKMTLSQSKKIQKLGYKIVMWDVLSYDFKPSITAEKCKENVLKNTTAGSIIVFHDSIKAEKTLRKILPEVIQKLKNKGFQFDVLA</sequence>
<dbReference type="SUPFAM" id="SSF88713">
    <property type="entry name" value="Glycoside hydrolase/deacetylase"/>
    <property type="match status" value="1"/>
</dbReference>
<keyword evidence="1" id="KW-0479">Metal-binding</keyword>
<dbReference type="CDD" id="cd10917">
    <property type="entry name" value="CE4_NodB_like_6s_7s"/>
    <property type="match status" value="1"/>
</dbReference>
<comment type="caution">
    <text evidence="4">The sequence shown here is derived from an EMBL/GenBank/DDBJ whole genome shotgun (WGS) entry which is preliminary data.</text>
</comment>
<keyword evidence="5" id="KW-1185">Reference proteome</keyword>
<dbReference type="InterPro" id="IPR002509">
    <property type="entry name" value="NODB_dom"/>
</dbReference>
<dbReference type="PROSITE" id="PS51677">
    <property type="entry name" value="NODB"/>
    <property type="match status" value="1"/>
</dbReference>
<dbReference type="InterPro" id="IPR050248">
    <property type="entry name" value="Polysacc_deacetylase_ArnD"/>
</dbReference>
<keyword evidence="2" id="KW-0378">Hydrolase</keyword>
<dbReference type="GO" id="GO:0046872">
    <property type="term" value="F:metal ion binding"/>
    <property type="evidence" value="ECO:0007669"/>
    <property type="project" value="UniProtKB-KW"/>
</dbReference>
<dbReference type="PANTHER" id="PTHR10587:SF133">
    <property type="entry name" value="CHITIN DEACETYLASE 1-RELATED"/>
    <property type="match status" value="1"/>
</dbReference>
<evidence type="ECO:0000259" key="3">
    <source>
        <dbReference type="PROSITE" id="PS51677"/>
    </source>
</evidence>